<gene>
    <name evidence="1" type="ORF">KYI10_12560</name>
</gene>
<keyword evidence="1" id="KW-0614">Plasmid</keyword>
<dbReference type="AlphaFoldDB" id="A0AAT9P8N7"/>
<geneLocation type="plasmid" evidence="1">
    <name>p19Msa1099-6</name>
</geneLocation>
<organism evidence="1">
    <name type="scientific">Macrococcus psychrotolerans</name>
    <dbReference type="NCBI Taxonomy" id="3039389"/>
    <lineage>
        <taxon>Bacteria</taxon>
        <taxon>Bacillati</taxon>
        <taxon>Bacillota</taxon>
        <taxon>Bacilli</taxon>
        <taxon>Bacillales</taxon>
        <taxon>Staphylococcaceae</taxon>
        <taxon>Macrococcus</taxon>
    </lineage>
</organism>
<dbReference type="EMBL" id="CP079962">
    <property type="protein sequence ID" value="QYA34230.1"/>
    <property type="molecule type" value="Genomic_DNA"/>
</dbReference>
<accession>A0AAT9P8N7</accession>
<name>A0AAT9P8N7_9STAP</name>
<sequence length="183" mass="18981">MKKQVLKTVLSLSVLTALGTSEFQPYYAHAEAITNAQVKMVKLDQHTFGLKLKNVQAVINADGSTVLKDMNTKKVETLPSEAIDEYGNKVKIAYKKVGKDLIGQYQLIEDGGLSFYAAKKKRPSGAKCGFGVIGSYYTGMIGGAASGAAVGSLGGPIGAVGGAITLGLLGSYAGASVGYASYC</sequence>
<evidence type="ECO:0008006" key="2">
    <source>
        <dbReference type="Google" id="ProtNLM"/>
    </source>
</evidence>
<protein>
    <recommendedName>
        <fullName evidence="2">Pathogenicity island protein</fullName>
    </recommendedName>
</protein>
<proteinExistence type="predicted"/>
<reference evidence="1" key="1">
    <citation type="submission" date="2021-07" db="EMBL/GenBank/DDBJ databases">
        <title>Prevalence and characterization of methicillin-resistant Macrococcus spp. in food producing animals and meat in Switzerland in 2019.</title>
        <authorList>
            <person name="Keller J.E."/>
            <person name="Schwendener S."/>
            <person name="Neuenschwander J."/>
            <person name="Overesch G."/>
            <person name="Perreten V."/>
        </authorList>
    </citation>
    <scope>NUCLEOTIDE SEQUENCE</scope>
    <source>
        <strain evidence="1">19Msa1099</strain>
        <plasmid evidence="1">p19Msa1099-6</plasmid>
    </source>
</reference>
<evidence type="ECO:0000313" key="1">
    <source>
        <dbReference type="EMBL" id="QYA34230.1"/>
    </source>
</evidence>